<evidence type="ECO:0000259" key="1">
    <source>
        <dbReference type="Pfam" id="PF00668"/>
    </source>
</evidence>
<name>A0A7K3RSP2_9ACTN</name>
<evidence type="ECO:0000313" key="3">
    <source>
        <dbReference type="Proteomes" id="UP000469670"/>
    </source>
</evidence>
<feature type="non-terminal residue" evidence="2">
    <location>
        <position position="292"/>
    </location>
</feature>
<dbReference type="Proteomes" id="UP000469670">
    <property type="component" value="Unassembled WGS sequence"/>
</dbReference>
<dbReference type="SUPFAM" id="SSF56801">
    <property type="entry name" value="Acetyl-CoA synthetase-like"/>
    <property type="match status" value="1"/>
</dbReference>
<dbReference type="RefSeq" id="WP_239085948.1">
    <property type="nucleotide sequence ID" value="NZ_JAAGMP010000386.1"/>
</dbReference>
<dbReference type="GO" id="GO:0044550">
    <property type="term" value="P:secondary metabolite biosynthetic process"/>
    <property type="evidence" value="ECO:0007669"/>
    <property type="project" value="TreeGrafter"/>
</dbReference>
<proteinExistence type="predicted"/>
<comment type="caution">
    <text evidence="2">The sequence shown here is derived from an EMBL/GenBank/DDBJ whole genome shotgun (WGS) entry which is preliminary data.</text>
</comment>
<reference evidence="2 3" key="1">
    <citation type="submission" date="2020-01" db="EMBL/GenBank/DDBJ databases">
        <title>Insect and environment-associated Actinomycetes.</title>
        <authorList>
            <person name="Currrie C."/>
            <person name="Chevrette M."/>
            <person name="Carlson C."/>
            <person name="Stubbendieck R."/>
            <person name="Wendt-Pienkowski E."/>
        </authorList>
    </citation>
    <scope>NUCLEOTIDE SEQUENCE [LARGE SCALE GENOMIC DNA]</scope>
    <source>
        <strain evidence="2 3">SID7590</strain>
    </source>
</reference>
<dbReference type="GO" id="GO:0043041">
    <property type="term" value="P:amino acid activation for nonribosomal peptide biosynthetic process"/>
    <property type="evidence" value="ECO:0007669"/>
    <property type="project" value="TreeGrafter"/>
</dbReference>
<dbReference type="GO" id="GO:0003824">
    <property type="term" value="F:catalytic activity"/>
    <property type="evidence" value="ECO:0007669"/>
    <property type="project" value="InterPro"/>
</dbReference>
<feature type="domain" description="Condensation" evidence="1">
    <location>
        <begin position="25"/>
        <end position="242"/>
    </location>
</feature>
<feature type="non-terminal residue" evidence="2">
    <location>
        <position position="1"/>
    </location>
</feature>
<dbReference type="GO" id="GO:0031177">
    <property type="term" value="F:phosphopantetheine binding"/>
    <property type="evidence" value="ECO:0007669"/>
    <property type="project" value="TreeGrafter"/>
</dbReference>
<protein>
    <recommendedName>
        <fullName evidence="1">Condensation domain-containing protein</fullName>
    </recommendedName>
</protein>
<gene>
    <name evidence="2" type="ORF">G3I50_08070</name>
</gene>
<dbReference type="InterPro" id="IPR001242">
    <property type="entry name" value="Condensation_dom"/>
</dbReference>
<dbReference type="GO" id="GO:0008610">
    <property type="term" value="P:lipid biosynthetic process"/>
    <property type="evidence" value="ECO:0007669"/>
    <property type="project" value="UniProtKB-ARBA"/>
</dbReference>
<dbReference type="InterPro" id="IPR023213">
    <property type="entry name" value="CAT-like_dom_sf"/>
</dbReference>
<evidence type="ECO:0000313" key="2">
    <source>
        <dbReference type="EMBL" id="NEC18218.1"/>
    </source>
</evidence>
<organism evidence="2 3">
    <name type="scientific">Streptomyces parvus</name>
    <dbReference type="NCBI Taxonomy" id="66428"/>
    <lineage>
        <taxon>Bacteria</taxon>
        <taxon>Bacillati</taxon>
        <taxon>Actinomycetota</taxon>
        <taxon>Actinomycetes</taxon>
        <taxon>Kitasatosporales</taxon>
        <taxon>Streptomycetaceae</taxon>
        <taxon>Streptomyces</taxon>
    </lineage>
</organism>
<dbReference type="EMBL" id="JAAGMP010000386">
    <property type="protein sequence ID" value="NEC18218.1"/>
    <property type="molecule type" value="Genomic_DNA"/>
</dbReference>
<dbReference type="PANTHER" id="PTHR45527">
    <property type="entry name" value="NONRIBOSOMAL PEPTIDE SYNTHETASE"/>
    <property type="match status" value="1"/>
</dbReference>
<dbReference type="InterPro" id="IPR045851">
    <property type="entry name" value="AMP-bd_C_sf"/>
</dbReference>
<dbReference type="Gene3D" id="3.30.300.30">
    <property type="match status" value="1"/>
</dbReference>
<dbReference type="AlphaFoldDB" id="A0A7K3RSP2"/>
<dbReference type="PANTHER" id="PTHR45527:SF1">
    <property type="entry name" value="FATTY ACID SYNTHASE"/>
    <property type="match status" value="1"/>
</dbReference>
<accession>A0A7K3RSP2</accession>
<dbReference type="GO" id="GO:0005829">
    <property type="term" value="C:cytosol"/>
    <property type="evidence" value="ECO:0007669"/>
    <property type="project" value="TreeGrafter"/>
</dbReference>
<dbReference type="Gene3D" id="3.30.559.30">
    <property type="entry name" value="Nonribosomal peptide synthetase, condensation domain"/>
    <property type="match status" value="1"/>
</dbReference>
<dbReference type="Gene3D" id="3.30.559.10">
    <property type="entry name" value="Chloramphenicol acetyltransferase-like domain"/>
    <property type="match status" value="1"/>
</dbReference>
<dbReference type="SUPFAM" id="SSF52777">
    <property type="entry name" value="CoA-dependent acyltransferases"/>
    <property type="match status" value="1"/>
</dbReference>
<dbReference type="Pfam" id="PF00668">
    <property type="entry name" value="Condensation"/>
    <property type="match status" value="1"/>
</dbReference>
<sequence>AAWGEALAGARPTLVGAPQGAAEQAVRLESALDAVTTARLAQTARELGVTVNSLVQAAWSVALREPTGQDDVVFGITVAGRPAELPGVADMAGLFVNTVPLRARPVAGRTLAELARAVQDGQADLLAHQHLPLVEVQRAAGVSALFDTVVAFQNYPVDRAALDALAREGGLVAGGADVSDVNHYPLTLTAVPGEEFTARLVCRPHLFDRVAAQQLLDRFTGTLARCAAAPATLVGDLVPDREPAAGEDLRDLAELRGFRFETAEVEAALAAHPDVLRAAALVREDTPGGRRL</sequence>